<evidence type="ECO:0000256" key="10">
    <source>
        <dbReference type="SAM" id="Phobius"/>
    </source>
</evidence>
<accession>A0A914XTN1</accession>
<name>A0A914XTN1_9BILA</name>
<comment type="function">
    <text evidence="1">Subunit of the oligosaccharyl transferase (OST) complex that catalyzes the initial transfer of a defined glycan (Glc(3)Man(9)GlcNAc(2) in eukaryotes) from the lipid carrier dolichol-pyrophosphate to an asparagine residue within an Asn-X-Ser/Thr consensus motif in nascent polypeptide chains, the first step in protein N-glycosylation. N-glycosylation occurs cotranslationally and the complex associates with the Sec61 complex at the channel-forming translocon complex that mediates protein translocation across the endoplasmic reticulum (ER). All subunits are required for a maximal enzyme activity.</text>
</comment>
<sequence>MQNNRNQSQIVLWEGSPNYVSVYPIENDNSIVTIENAKILSYTGTKLNGNKIQYGPTESIAPFTSNNVSIQYEILPYKSQPTSVNKILTNIKAYKIETFLEGNILLIIILMAILVFICYLFFTRLLKKLRKPYVPAKKVV</sequence>
<reference evidence="12" key="1">
    <citation type="submission" date="2022-11" db="UniProtKB">
        <authorList>
            <consortium name="WormBaseParasite"/>
        </authorList>
    </citation>
    <scope>IDENTIFICATION</scope>
</reference>
<evidence type="ECO:0000256" key="6">
    <source>
        <dbReference type="ARBA" id="ARBA00022729"/>
    </source>
</evidence>
<feature type="transmembrane region" description="Helical" evidence="10">
    <location>
        <begin position="104"/>
        <end position="122"/>
    </location>
</feature>
<evidence type="ECO:0000256" key="7">
    <source>
        <dbReference type="ARBA" id="ARBA00022824"/>
    </source>
</evidence>
<organism evidence="11 12">
    <name type="scientific">Panagrolaimus superbus</name>
    <dbReference type="NCBI Taxonomy" id="310955"/>
    <lineage>
        <taxon>Eukaryota</taxon>
        <taxon>Metazoa</taxon>
        <taxon>Ecdysozoa</taxon>
        <taxon>Nematoda</taxon>
        <taxon>Chromadorea</taxon>
        <taxon>Rhabditida</taxon>
        <taxon>Tylenchina</taxon>
        <taxon>Panagrolaimomorpha</taxon>
        <taxon>Panagrolaimoidea</taxon>
        <taxon>Panagrolaimidae</taxon>
        <taxon>Panagrolaimus</taxon>
    </lineage>
</organism>
<dbReference type="Pfam" id="PF04597">
    <property type="entry name" value="Ribophorin_I"/>
    <property type="match status" value="1"/>
</dbReference>
<evidence type="ECO:0000256" key="4">
    <source>
        <dbReference type="ARBA" id="ARBA00008905"/>
    </source>
</evidence>
<dbReference type="WBParaSite" id="PSU_v2.g10328.t1">
    <property type="protein sequence ID" value="PSU_v2.g10328.t1"/>
    <property type="gene ID" value="PSU_v2.g10328"/>
</dbReference>
<keyword evidence="11" id="KW-1185">Reference proteome</keyword>
<dbReference type="Proteomes" id="UP000887577">
    <property type="component" value="Unplaced"/>
</dbReference>
<evidence type="ECO:0000256" key="2">
    <source>
        <dbReference type="ARBA" id="ARBA00004115"/>
    </source>
</evidence>
<protein>
    <submittedName>
        <fullName evidence="12">Dolichyl-diphosphooligosaccharide--protein glycosyltransferase subunit 1</fullName>
    </submittedName>
</protein>
<proteinExistence type="inferred from homology"/>
<keyword evidence="5 10" id="KW-0812">Transmembrane</keyword>
<keyword evidence="6" id="KW-0732">Signal</keyword>
<keyword evidence="8 10" id="KW-1133">Transmembrane helix</keyword>
<comment type="subcellular location">
    <subcellularLocation>
        <location evidence="2">Endoplasmic reticulum membrane</location>
        <topology evidence="2">Single-pass type I membrane protein</topology>
    </subcellularLocation>
</comment>
<evidence type="ECO:0000256" key="5">
    <source>
        <dbReference type="ARBA" id="ARBA00022692"/>
    </source>
</evidence>
<evidence type="ECO:0000256" key="9">
    <source>
        <dbReference type="ARBA" id="ARBA00023136"/>
    </source>
</evidence>
<evidence type="ECO:0000256" key="1">
    <source>
        <dbReference type="ARBA" id="ARBA00002791"/>
    </source>
</evidence>
<evidence type="ECO:0000256" key="3">
    <source>
        <dbReference type="ARBA" id="ARBA00004922"/>
    </source>
</evidence>
<keyword evidence="7" id="KW-0256">Endoplasmic reticulum</keyword>
<evidence type="ECO:0000256" key="8">
    <source>
        <dbReference type="ARBA" id="ARBA00022989"/>
    </source>
</evidence>
<dbReference type="AlphaFoldDB" id="A0A914XTN1"/>
<dbReference type="InterPro" id="IPR007676">
    <property type="entry name" value="Ribophorin_I"/>
</dbReference>
<comment type="pathway">
    <text evidence="3">Protein modification; protein glycosylation.</text>
</comment>
<evidence type="ECO:0000313" key="12">
    <source>
        <dbReference type="WBParaSite" id="PSU_v2.g10328.t1"/>
    </source>
</evidence>
<comment type="similarity">
    <text evidence="4">Belongs to the OST1 family.</text>
</comment>
<keyword evidence="9 10" id="KW-0472">Membrane</keyword>
<dbReference type="GO" id="GO:0005789">
    <property type="term" value="C:endoplasmic reticulum membrane"/>
    <property type="evidence" value="ECO:0007669"/>
    <property type="project" value="UniProtKB-SubCell"/>
</dbReference>
<evidence type="ECO:0000313" key="11">
    <source>
        <dbReference type="Proteomes" id="UP000887577"/>
    </source>
</evidence>